<dbReference type="AlphaFoldDB" id="A0A1H3YPD7"/>
<dbReference type="RefSeq" id="WP_074704966.1">
    <property type="nucleotide sequence ID" value="NZ_FNRP01000002.1"/>
</dbReference>
<organism evidence="1 2">
    <name type="scientific">Bacteroides xylanisolvens</name>
    <dbReference type="NCBI Taxonomy" id="371601"/>
    <lineage>
        <taxon>Bacteria</taxon>
        <taxon>Pseudomonadati</taxon>
        <taxon>Bacteroidota</taxon>
        <taxon>Bacteroidia</taxon>
        <taxon>Bacteroidales</taxon>
        <taxon>Bacteroidaceae</taxon>
        <taxon>Bacteroides</taxon>
    </lineage>
</organism>
<name>A0A1H3YPD7_9BACE</name>
<gene>
    <name evidence="1" type="ORF">SAMN04487924_102306</name>
</gene>
<reference evidence="1 2" key="1">
    <citation type="submission" date="2016-10" db="EMBL/GenBank/DDBJ databases">
        <authorList>
            <person name="de Groot N.N."/>
        </authorList>
    </citation>
    <scope>NUCLEOTIDE SEQUENCE [LARGE SCALE GENOMIC DNA]</scope>
    <source>
        <strain evidence="1 2">NLAE-zl-G339</strain>
    </source>
</reference>
<dbReference type="EMBL" id="FNRP01000002">
    <property type="protein sequence ID" value="SEA13406.1"/>
    <property type="molecule type" value="Genomic_DNA"/>
</dbReference>
<protein>
    <submittedName>
        <fullName evidence="1">Uncharacterized protein</fullName>
    </submittedName>
</protein>
<accession>A0A1H3YPD7</accession>
<dbReference type="Proteomes" id="UP000183040">
    <property type="component" value="Unassembled WGS sequence"/>
</dbReference>
<evidence type="ECO:0000313" key="2">
    <source>
        <dbReference type="Proteomes" id="UP000183040"/>
    </source>
</evidence>
<evidence type="ECO:0000313" key="1">
    <source>
        <dbReference type="EMBL" id="SEA13406.1"/>
    </source>
</evidence>
<sequence>MRTQDIQFGGDTFVCRIVKSNEGEDLLIGSTKLLDALHPGSFEDENEGFACKEAEQLYDEVFFFTDKKTLRLPDNELVAELKESNPEWFD</sequence>
<proteinExistence type="predicted"/>